<dbReference type="InterPro" id="IPR036452">
    <property type="entry name" value="Ribo_hydro-like"/>
</dbReference>
<name>A0ABT2H367_9MICO</name>
<protein>
    <submittedName>
        <fullName evidence="4">Nucleoside hydrolase</fullName>
    </submittedName>
</protein>
<accession>A0ABT2H367</accession>
<feature type="domain" description="Inosine/uridine-preferring nucleoside hydrolase" evidence="3">
    <location>
        <begin position="6"/>
        <end position="302"/>
    </location>
</feature>
<gene>
    <name evidence="4" type="ORF">N1032_11490</name>
</gene>
<dbReference type="SUPFAM" id="SSF53590">
    <property type="entry name" value="Nucleoside hydrolase"/>
    <property type="match status" value="1"/>
</dbReference>
<keyword evidence="1 4" id="KW-0378">Hydrolase</keyword>
<dbReference type="InterPro" id="IPR023186">
    <property type="entry name" value="IUNH"/>
</dbReference>
<dbReference type="Proteomes" id="UP001165586">
    <property type="component" value="Unassembled WGS sequence"/>
</dbReference>
<dbReference type="Gene3D" id="3.90.245.10">
    <property type="entry name" value="Ribonucleoside hydrolase-like"/>
    <property type="match status" value="1"/>
</dbReference>
<evidence type="ECO:0000256" key="1">
    <source>
        <dbReference type="ARBA" id="ARBA00022801"/>
    </source>
</evidence>
<evidence type="ECO:0000313" key="4">
    <source>
        <dbReference type="EMBL" id="MCS5734360.1"/>
    </source>
</evidence>
<dbReference type="PANTHER" id="PTHR12304">
    <property type="entry name" value="INOSINE-URIDINE PREFERRING NUCLEOSIDE HYDROLASE"/>
    <property type="match status" value="1"/>
</dbReference>
<proteinExistence type="predicted"/>
<reference evidence="4" key="1">
    <citation type="submission" date="2022-08" db="EMBL/GenBank/DDBJ databases">
        <authorList>
            <person name="Deng Y."/>
            <person name="Han X.-F."/>
            <person name="Zhang Y.-Q."/>
        </authorList>
    </citation>
    <scope>NUCLEOTIDE SEQUENCE</scope>
    <source>
        <strain evidence="4">CPCC 203386</strain>
    </source>
</reference>
<comment type="caution">
    <text evidence="4">The sequence shown here is derived from an EMBL/GenBank/DDBJ whole genome shotgun (WGS) entry which is preliminary data.</text>
</comment>
<dbReference type="CDD" id="cd02651">
    <property type="entry name" value="nuc_hydro_IU_UC_XIUA"/>
    <property type="match status" value="1"/>
</dbReference>
<organism evidence="4 5">
    <name type="scientific">Herbiconiux daphne</name>
    <dbReference type="NCBI Taxonomy" id="2970914"/>
    <lineage>
        <taxon>Bacteria</taxon>
        <taxon>Bacillati</taxon>
        <taxon>Actinomycetota</taxon>
        <taxon>Actinomycetes</taxon>
        <taxon>Micrococcales</taxon>
        <taxon>Microbacteriaceae</taxon>
        <taxon>Herbiconiux</taxon>
    </lineage>
</organism>
<evidence type="ECO:0000259" key="3">
    <source>
        <dbReference type="Pfam" id="PF01156"/>
    </source>
</evidence>
<dbReference type="GO" id="GO:0016787">
    <property type="term" value="F:hydrolase activity"/>
    <property type="evidence" value="ECO:0007669"/>
    <property type="project" value="UniProtKB-KW"/>
</dbReference>
<dbReference type="EMBL" id="JANLCJ010000004">
    <property type="protein sequence ID" value="MCS5734360.1"/>
    <property type="molecule type" value="Genomic_DNA"/>
</dbReference>
<dbReference type="PANTHER" id="PTHR12304:SF4">
    <property type="entry name" value="URIDINE NUCLEOSIDASE"/>
    <property type="match status" value="1"/>
</dbReference>
<dbReference type="InterPro" id="IPR015910">
    <property type="entry name" value="I/U_nuclsd_hydro_CS"/>
</dbReference>
<sequence>MPGRKIIIDTDPGQDDAVAILLALASAELDVLGLTIVAGNVSLHYTVEAARKVVELAERTEVPIYAGCSRPISKPLVTAEHVHGATGIDGVDFADPTVPVQSEHAVDFIIRTLRAEPAGDVTLVTLGPLTNIGLALVKAPDIAPRVREIVAIMGSLHQGGNITPLGDFNTYVDPEAADLVLQSGIPIVMVPMDITHQVLNTRERLDAWRATGTRCGAAAADLMQFSEAFDLEKYGWGAAPLHDPCAIVYLLAPELFSGRTINVRVSTDGTVSTGMTVVDWWRVSGREPNCDYLLEVDVPALYDLMTERLALLP</sequence>
<dbReference type="Pfam" id="PF01156">
    <property type="entry name" value="IU_nuc_hydro"/>
    <property type="match status" value="1"/>
</dbReference>
<dbReference type="PROSITE" id="PS01247">
    <property type="entry name" value="IUNH"/>
    <property type="match status" value="1"/>
</dbReference>
<keyword evidence="2" id="KW-0326">Glycosidase</keyword>
<dbReference type="RefSeq" id="WP_259539233.1">
    <property type="nucleotide sequence ID" value="NZ_JANLCJ010000004.1"/>
</dbReference>
<evidence type="ECO:0000313" key="5">
    <source>
        <dbReference type="Proteomes" id="UP001165586"/>
    </source>
</evidence>
<keyword evidence="5" id="KW-1185">Reference proteome</keyword>
<evidence type="ECO:0000256" key="2">
    <source>
        <dbReference type="ARBA" id="ARBA00023295"/>
    </source>
</evidence>
<dbReference type="InterPro" id="IPR001910">
    <property type="entry name" value="Inosine/uridine_hydrolase_dom"/>
</dbReference>